<sequence>MPIEKLPIDRITSRLDQGNAKHPDPQHRVKESKLPMDEITNRLTNDRPDELKGIKMREEMMPVVKVSKMAELLVSKFKKNCEEPPPEPLSRRVVSCHGVTFCFYTDIKNQCIFQKNL</sequence>
<feature type="region of interest" description="Disordered" evidence="1">
    <location>
        <begin position="1"/>
        <end position="31"/>
    </location>
</feature>
<name>A0A9D4D3F3_DREPO</name>
<comment type="caution">
    <text evidence="2">The sequence shown here is derived from an EMBL/GenBank/DDBJ whole genome shotgun (WGS) entry which is preliminary data.</text>
</comment>
<evidence type="ECO:0000313" key="2">
    <source>
        <dbReference type="EMBL" id="KAH3738343.1"/>
    </source>
</evidence>
<dbReference type="EMBL" id="JAIWYP010000011">
    <property type="protein sequence ID" value="KAH3738343.1"/>
    <property type="molecule type" value="Genomic_DNA"/>
</dbReference>
<dbReference type="Proteomes" id="UP000828390">
    <property type="component" value="Unassembled WGS sequence"/>
</dbReference>
<reference evidence="2" key="2">
    <citation type="submission" date="2020-11" db="EMBL/GenBank/DDBJ databases">
        <authorList>
            <person name="McCartney M.A."/>
            <person name="Auch B."/>
            <person name="Kono T."/>
            <person name="Mallez S."/>
            <person name="Becker A."/>
            <person name="Gohl D.M."/>
            <person name="Silverstein K.A.T."/>
            <person name="Koren S."/>
            <person name="Bechman K.B."/>
            <person name="Herman A."/>
            <person name="Abrahante J.E."/>
            <person name="Garbe J."/>
        </authorList>
    </citation>
    <scope>NUCLEOTIDE SEQUENCE</scope>
    <source>
        <strain evidence="2">Duluth1</strain>
        <tissue evidence="2">Whole animal</tissue>
    </source>
</reference>
<keyword evidence="3" id="KW-1185">Reference proteome</keyword>
<organism evidence="2 3">
    <name type="scientific">Dreissena polymorpha</name>
    <name type="common">Zebra mussel</name>
    <name type="synonym">Mytilus polymorpha</name>
    <dbReference type="NCBI Taxonomy" id="45954"/>
    <lineage>
        <taxon>Eukaryota</taxon>
        <taxon>Metazoa</taxon>
        <taxon>Spiralia</taxon>
        <taxon>Lophotrochozoa</taxon>
        <taxon>Mollusca</taxon>
        <taxon>Bivalvia</taxon>
        <taxon>Autobranchia</taxon>
        <taxon>Heteroconchia</taxon>
        <taxon>Euheterodonta</taxon>
        <taxon>Imparidentia</taxon>
        <taxon>Neoheterodontei</taxon>
        <taxon>Myida</taxon>
        <taxon>Dreissenoidea</taxon>
        <taxon>Dreissenidae</taxon>
        <taxon>Dreissena</taxon>
    </lineage>
</organism>
<proteinExistence type="predicted"/>
<gene>
    <name evidence="2" type="ORF">DPMN_044977</name>
</gene>
<accession>A0A9D4D3F3</accession>
<reference evidence="2" key="1">
    <citation type="journal article" date="2019" name="bioRxiv">
        <title>The Genome of the Zebra Mussel, Dreissena polymorpha: A Resource for Invasive Species Research.</title>
        <authorList>
            <person name="McCartney M.A."/>
            <person name="Auch B."/>
            <person name="Kono T."/>
            <person name="Mallez S."/>
            <person name="Zhang Y."/>
            <person name="Obille A."/>
            <person name="Becker A."/>
            <person name="Abrahante J.E."/>
            <person name="Garbe J."/>
            <person name="Badalamenti J.P."/>
            <person name="Herman A."/>
            <person name="Mangelson H."/>
            <person name="Liachko I."/>
            <person name="Sullivan S."/>
            <person name="Sone E.D."/>
            <person name="Koren S."/>
            <person name="Silverstein K.A.T."/>
            <person name="Beckman K.B."/>
            <person name="Gohl D.M."/>
        </authorList>
    </citation>
    <scope>NUCLEOTIDE SEQUENCE</scope>
    <source>
        <strain evidence="2">Duluth1</strain>
        <tissue evidence="2">Whole animal</tissue>
    </source>
</reference>
<evidence type="ECO:0000256" key="1">
    <source>
        <dbReference type="SAM" id="MobiDB-lite"/>
    </source>
</evidence>
<evidence type="ECO:0000313" key="3">
    <source>
        <dbReference type="Proteomes" id="UP000828390"/>
    </source>
</evidence>
<protein>
    <submittedName>
        <fullName evidence="2">Uncharacterized protein</fullName>
    </submittedName>
</protein>
<dbReference type="AlphaFoldDB" id="A0A9D4D3F3"/>